<name>A0AAD5B8N7_SILAS</name>
<dbReference type="PANTHER" id="PTHR34261:SF1">
    <property type="entry name" value="TUBULIN POLYMERIZATION-PROMOTING PROTEIN"/>
    <property type="match status" value="1"/>
</dbReference>
<protein>
    <submittedName>
        <fullName evidence="2">Uncharacterized protein</fullName>
    </submittedName>
</protein>
<evidence type="ECO:0000313" key="2">
    <source>
        <dbReference type="EMBL" id="KAI5630443.1"/>
    </source>
</evidence>
<accession>A0AAD5B8N7</accession>
<reference evidence="2" key="1">
    <citation type="submission" date="2018-07" db="EMBL/GenBank/DDBJ databases">
        <title>Comparative genomics of catfishes provides insights into carnivory and benthic adaptation.</title>
        <authorList>
            <person name="Zhang Y."/>
            <person name="Wang D."/>
            <person name="Peng Z."/>
            <person name="Zheng S."/>
            <person name="Shao F."/>
            <person name="Tao W."/>
        </authorList>
    </citation>
    <scope>NUCLEOTIDE SEQUENCE</scope>
    <source>
        <strain evidence="2">Chongqing</strain>
    </source>
</reference>
<dbReference type="Proteomes" id="UP001205998">
    <property type="component" value="Unassembled WGS sequence"/>
</dbReference>
<comment type="caution">
    <text evidence="2">The sequence shown here is derived from an EMBL/GenBank/DDBJ whole genome shotgun (WGS) entry which is preliminary data.</text>
</comment>
<evidence type="ECO:0000256" key="1">
    <source>
        <dbReference type="SAM" id="SignalP"/>
    </source>
</evidence>
<dbReference type="EMBL" id="MU525896">
    <property type="protein sequence ID" value="KAI5630443.1"/>
    <property type="molecule type" value="Genomic_DNA"/>
</dbReference>
<keyword evidence="1" id="KW-0732">Signal</keyword>
<keyword evidence="3" id="KW-1185">Reference proteome</keyword>
<proteinExistence type="predicted"/>
<organism evidence="2 3">
    <name type="scientific">Silurus asotus</name>
    <name type="common">Amur catfish</name>
    <name type="synonym">Parasilurus asotus</name>
    <dbReference type="NCBI Taxonomy" id="30991"/>
    <lineage>
        <taxon>Eukaryota</taxon>
        <taxon>Metazoa</taxon>
        <taxon>Chordata</taxon>
        <taxon>Craniata</taxon>
        <taxon>Vertebrata</taxon>
        <taxon>Euteleostomi</taxon>
        <taxon>Actinopterygii</taxon>
        <taxon>Neopterygii</taxon>
        <taxon>Teleostei</taxon>
        <taxon>Ostariophysi</taxon>
        <taxon>Siluriformes</taxon>
        <taxon>Siluridae</taxon>
        <taxon>Silurus</taxon>
    </lineage>
</organism>
<gene>
    <name evidence="2" type="ORF">C0J50_7605</name>
</gene>
<evidence type="ECO:0000313" key="3">
    <source>
        <dbReference type="Proteomes" id="UP001205998"/>
    </source>
</evidence>
<feature type="signal peptide" evidence="1">
    <location>
        <begin position="1"/>
        <end position="23"/>
    </location>
</feature>
<dbReference type="AlphaFoldDB" id="A0AAD5B8N7"/>
<sequence length="346" mass="40133">MRNPKHKLTLSLTFINVIVCTLGTEGNPKHYSSKYGVRCNEECDTHGKSYFWCMTAKGWDYCSTKENVDYTGQPCREDHPCGKYGKGYHWCYTSSGSWGYCGILRNASEPKTLLYKGSSTMSTCWSDCLYDENKQYFWCYTEVGWDYCSPLPEVTYKNEPCRLDHYCDPHEYAYTWCLTNSGNDYCGSIEPGECQHVTSVAAKENSKTVVSCIWKDTKNNKEIKLTAEPDFTIFAEAFTWKNEIINFIARWKNTYLNPEPGSKLIISNNLRFDVKKLENEEEQQIYSLQILVNVHAQSWRSNKLAQVVLLDYEEVPERFVRLAFLESFRRQSKISIVINESSTDKQ</sequence>
<dbReference type="PANTHER" id="PTHR34261">
    <property type="entry name" value="APC REGULATOR OF WNT-SIGNALING PATHWAY-RELATED"/>
    <property type="match status" value="1"/>
</dbReference>
<dbReference type="InterPro" id="IPR053358">
    <property type="entry name" value="Diff-assoc_signaling"/>
</dbReference>
<feature type="chain" id="PRO_5042072409" evidence="1">
    <location>
        <begin position="24"/>
        <end position="346"/>
    </location>
</feature>